<organism evidence="2 3">
    <name type="scientific">Occallatibacter riparius</name>
    <dbReference type="NCBI Taxonomy" id="1002689"/>
    <lineage>
        <taxon>Bacteria</taxon>
        <taxon>Pseudomonadati</taxon>
        <taxon>Acidobacteriota</taxon>
        <taxon>Terriglobia</taxon>
        <taxon>Terriglobales</taxon>
        <taxon>Acidobacteriaceae</taxon>
        <taxon>Occallatibacter</taxon>
    </lineage>
</organism>
<accession>A0A9J7BJT9</accession>
<name>A0A9J7BJT9_9BACT</name>
<keyword evidence="3" id="KW-1185">Reference proteome</keyword>
<proteinExistence type="predicted"/>
<keyword evidence="1" id="KW-0732">Signal</keyword>
<gene>
    <name evidence="2" type="ORF">MOP44_19855</name>
</gene>
<evidence type="ECO:0008006" key="4">
    <source>
        <dbReference type="Google" id="ProtNLM"/>
    </source>
</evidence>
<dbReference type="Proteomes" id="UP001059380">
    <property type="component" value="Chromosome"/>
</dbReference>
<feature type="signal peptide" evidence="1">
    <location>
        <begin position="1"/>
        <end position="19"/>
    </location>
</feature>
<sequence>MKASSLLFFILGFSVVAHPQSPDPAMTFITAGLNAMGGAQKLHDLAGIHLVASVVRNELEQSERPEGPYILETGQVEEWRDFRAAAWKKRSKAHVSMQPEFIVEAVVDEGAASLSYDGHPAPASGQQLQDAAEALAISPERVLITAAASADLRSLPDSVLQGVTHHAIAFTWNRRLIRVYLNSDTHLPTEVEWTCAYPYGVFWSIWGDVNTRIYYSFWWLQDGIHYPLQADIFRDGLHDQTLTITKLEFNTSFSPSTFSITPETRTAFTSRAGKTIDDRAPGQAVTELAPGILFIPGAWNTTIIRQEDGIVILEAPISSGYSAKVIQLAKTKFPGIPIKAVITTSDSWPHIGGVREYVAEGIPAYVLDRTVPLIDRFLYAPRIEFPDHLSQKPTPPVLLPVSGKTVVGSGPNRIEIYPIHGETSERQMMVYFPEQKLLYGSDPFQELEERELFYPQTVSELSDAVAREQLTVDRFFMMHIGPTPWLRVRQTLEPL</sequence>
<evidence type="ECO:0000313" key="2">
    <source>
        <dbReference type="EMBL" id="UWZ82811.1"/>
    </source>
</evidence>
<dbReference type="AlphaFoldDB" id="A0A9J7BJT9"/>
<protein>
    <recommendedName>
        <fullName evidence="4">MBL fold metallo-hydrolase</fullName>
    </recommendedName>
</protein>
<dbReference type="SUPFAM" id="SSF56281">
    <property type="entry name" value="Metallo-hydrolase/oxidoreductase"/>
    <property type="match status" value="1"/>
</dbReference>
<feature type="chain" id="PRO_5039912240" description="MBL fold metallo-hydrolase" evidence="1">
    <location>
        <begin position="20"/>
        <end position="495"/>
    </location>
</feature>
<dbReference type="KEGG" id="orp:MOP44_19855"/>
<reference evidence="2" key="1">
    <citation type="submission" date="2021-04" db="EMBL/GenBank/DDBJ databases">
        <title>Phylogenetic analysis of Acidobacteriaceae.</title>
        <authorList>
            <person name="Qiu L."/>
            <person name="Zhang Q."/>
        </authorList>
    </citation>
    <scope>NUCLEOTIDE SEQUENCE</scope>
    <source>
        <strain evidence="2">DSM 25168</strain>
    </source>
</reference>
<evidence type="ECO:0000313" key="3">
    <source>
        <dbReference type="Proteomes" id="UP001059380"/>
    </source>
</evidence>
<evidence type="ECO:0000256" key="1">
    <source>
        <dbReference type="SAM" id="SignalP"/>
    </source>
</evidence>
<dbReference type="RefSeq" id="WP_260792046.1">
    <property type="nucleotide sequence ID" value="NZ_CP093313.1"/>
</dbReference>
<dbReference type="InterPro" id="IPR036866">
    <property type="entry name" value="RibonucZ/Hydroxyglut_hydro"/>
</dbReference>
<dbReference type="EMBL" id="CP093313">
    <property type="protein sequence ID" value="UWZ82811.1"/>
    <property type="molecule type" value="Genomic_DNA"/>
</dbReference>
<dbReference type="Gene3D" id="3.60.15.10">
    <property type="entry name" value="Ribonuclease Z/Hydroxyacylglutathione hydrolase-like"/>
    <property type="match status" value="1"/>
</dbReference>